<gene>
    <name evidence="7" type="primary">rplI</name>
    <name evidence="7" type="synonym">rpl9</name>
    <name evidence="10" type="ORF">KR51_00001850</name>
</gene>
<sequence>MPKRRQQVVLRHDVKKLGSTDDVVDVAPGYARNYLIPQGLAAVATPGLLRQVEQRKEKERQAQLALLKDAQDRKTALATVGRLTILKQVGEGDAIYGTVTTQDIAEAIAAGAGQSIDRRSIELTDDINALGVYKAEVKLHSEVSATVEFEVAPL</sequence>
<dbReference type="GO" id="GO:0006412">
    <property type="term" value="P:translation"/>
    <property type="evidence" value="ECO:0007669"/>
    <property type="project" value="UniProtKB-UniRule"/>
</dbReference>
<evidence type="ECO:0000256" key="4">
    <source>
        <dbReference type="ARBA" id="ARBA00022980"/>
    </source>
</evidence>
<name>U5DT79_9CHRO</name>
<dbReference type="InterPro" id="IPR020069">
    <property type="entry name" value="Ribosomal_bL9_C"/>
</dbReference>
<evidence type="ECO:0000256" key="7">
    <source>
        <dbReference type="HAMAP-Rule" id="MF_00503"/>
    </source>
</evidence>
<evidence type="ECO:0000313" key="11">
    <source>
        <dbReference type="Proteomes" id="UP000016960"/>
    </source>
</evidence>
<dbReference type="Pfam" id="PF01281">
    <property type="entry name" value="Ribosomal_L9_N"/>
    <property type="match status" value="1"/>
</dbReference>
<dbReference type="InterPro" id="IPR036935">
    <property type="entry name" value="Ribosomal_bL9_N_sf"/>
</dbReference>
<evidence type="ECO:0000256" key="5">
    <source>
        <dbReference type="ARBA" id="ARBA00023274"/>
    </source>
</evidence>
<organism evidence="10 11">
    <name type="scientific">Rubidibacter lacunae KORDI 51-2</name>
    <dbReference type="NCBI Taxonomy" id="582515"/>
    <lineage>
        <taxon>Bacteria</taxon>
        <taxon>Bacillati</taxon>
        <taxon>Cyanobacteriota</taxon>
        <taxon>Cyanophyceae</taxon>
        <taxon>Oscillatoriophycideae</taxon>
        <taxon>Chroococcales</taxon>
        <taxon>Aphanothecaceae</taxon>
        <taxon>Rubidibacter</taxon>
    </lineage>
</organism>
<evidence type="ECO:0000256" key="2">
    <source>
        <dbReference type="ARBA" id="ARBA00022730"/>
    </source>
</evidence>
<dbReference type="PATRIC" id="fig|582515.4.peg.211"/>
<dbReference type="InterPro" id="IPR009027">
    <property type="entry name" value="Ribosomal_bL9/RNase_H1_N"/>
</dbReference>
<keyword evidence="3 7" id="KW-0694">RNA-binding</keyword>
<dbReference type="SUPFAM" id="SSF55653">
    <property type="entry name" value="Ribosomal protein L9 C-domain"/>
    <property type="match status" value="1"/>
</dbReference>
<dbReference type="InterPro" id="IPR020070">
    <property type="entry name" value="Ribosomal_bL9_N"/>
</dbReference>
<dbReference type="eggNOG" id="COG0359">
    <property type="taxonomic scope" value="Bacteria"/>
</dbReference>
<evidence type="ECO:0000259" key="9">
    <source>
        <dbReference type="Pfam" id="PF03948"/>
    </source>
</evidence>
<evidence type="ECO:0000256" key="6">
    <source>
        <dbReference type="ARBA" id="ARBA00035292"/>
    </source>
</evidence>
<dbReference type="RefSeq" id="WP_022603875.1">
    <property type="nucleotide sequence ID" value="NZ_ASSJ01000004.1"/>
</dbReference>
<comment type="function">
    <text evidence="7">Binds to the 23S rRNA.</text>
</comment>
<evidence type="ECO:0000313" key="10">
    <source>
        <dbReference type="EMBL" id="ERN42890.1"/>
    </source>
</evidence>
<keyword evidence="5 7" id="KW-0687">Ribonucleoprotein</keyword>
<dbReference type="FunCoup" id="U5DT79">
    <property type="interactions" value="519"/>
</dbReference>
<dbReference type="Proteomes" id="UP000016960">
    <property type="component" value="Unassembled WGS sequence"/>
</dbReference>
<dbReference type="Gene3D" id="3.10.430.100">
    <property type="entry name" value="Ribosomal protein L9, C-terminal domain"/>
    <property type="match status" value="1"/>
</dbReference>
<evidence type="ECO:0000256" key="1">
    <source>
        <dbReference type="ARBA" id="ARBA00010605"/>
    </source>
</evidence>
<comment type="similarity">
    <text evidence="1 7">Belongs to the bacterial ribosomal protein bL9 family.</text>
</comment>
<dbReference type="PANTHER" id="PTHR21368">
    <property type="entry name" value="50S RIBOSOMAL PROTEIN L9"/>
    <property type="match status" value="1"/>
</dbReference>
<dbReference type="InterPro" id="IPR000244">
    <property type="entry name" value="Ribosomal_bL9"/>
</dbReference>
<dbReference type="HAMAP" id="MF_00503">
    <property type="entry name" value="Ribosomal_bL9"/>
    <property type="match status" value="1"/>
</dbReference>
<accession>U5DT79</accession>
<dbReference type="EMBL" id="ASSJ01000004">
    <property type="protein sequence ID" value="ERN42890.1"/>
    <property type="molecule type" value="Genomic_DNA"/>
</dbReference>
<dbReference type="GO" id="GO:0019843">
    <property type="term" value="F:rRNA binding"/>
    <property type="evidence" value="ECO:0007669"/>
    <property type="project" value="UniProtKB-UniRule"/>
</dbReference>
<dbReference type="NCBIfam" id="TIGR00158">
    <property type="entry name" value="L9"/>
    <property type="match status" value="1"/>
</dbReference>
<feature type="domain" description="Ribosomal protein L9" evidence="8">
    <location>
        <begin position="7"/>
        <end position="51"/>
    </location>
</feature>
<dbReference type="Gene3D" id="3.40.5.10">
    <property type="entry name" value="Ribosomal protein L9, N-terminal domain"/>
    <property type="match status" value="1"/>
</dbReference>
<dbReference type="InParanoid" id="U5DT79"/>
<dbReference type="InterPro" id="IPR020594">
    <property type="entry name" value="Ribosomal_bL9_bac/chp"/>
</dbReference>
<dbReference type="Pfam" id="PF03948">
    <property type="entry name" value="Ribosomal_L9_C"/>
    <property type="match status" value="1"/>
</dbReference>
<feature type="domain" description="Large ribosomal subunit protein bL9 C-terminal" evidence="9">
    <location>
        <begin position="69"/>
        <end position="152"/>
    </location>
</feature>
<dbReference type="OrthoDB" id="9788336at2"/>
<dbReference type="FunFam" id="3.40.5.10:FF:000003">
    <property type="entry name" value="50S ribosomal protein L9"/>
    <property type="match status" value="1"/>
</dbReference>
<dbReference type="GO" id="GO:1990904">
    <property type="term" value="C:ribonucleoprotein complex"/>
    <property type="evidence" value="ECO:0007669"/>
    <property type="project" value="UniProtKB-KW"/>
</dbReference>
<evidence type="ECO:0000256" key="3">
    <source>
        <dbReference type="ARBA" id="ARBA00022884"/>
    </source>
</evidence>
<dbReference type="InterPro" id="IPR036791">
    <property type="entry name" value="Ribosomal_bL9_C_sf"/>
</dbReference>
<proteinExistence type="inferred from homology"/>
<keyword evidence="11" id="KW-1185">Reference proteome</keyword>
<protein>
    <recommendedName>
        <fullName evidence="6 7">Large ribosomal subunit protein bL9</fullName>
    </recommendedName>
</protein>
<dbReference type="GO" id="GO:0003735">
    <property type="term" value="F:structural constituent of ribosome"/>
    <property type="evidence" value="ECO:0007669"/>
    <property type="project" value="InterPro"/>
</dbReference>
<dbReference type="STRING" id="582515.KR51_00001850"/>
<keyword evidence="2 7" id="KW-0699">rRNA-binding</keyword>
<reference evidence="10 11" key="1">
    <citation type="submission" date="2013-05" db="EMBL/GenBank/DDBJ databases">
        <title>Draft genome sequence of Rubidibacter lacunae KORDI 51-2.</title>
        <authorList>
            <person name="Choi D.H."/>
            <person name="Noh J.H."/>
            <person name="Kwon K.-K."/>
            <person name="Lee J.-H."/>
            <person name="Ryu J.-Y."/>
        </authorList>
    </citation>
    <scope>NUCLEOTIDE SEQUENCE [LARGE SCALE GENOMIC DNA]</scope>
    <source>
        <strain evidence="10 11">KORDI 51-2</strain>
    </source>
</reference>
<dbReference type="SUPFAM" id="SSF55658">
    <property type="entry name" value="L9 N-domain-like"/>
    <property type="match status" value="1"/>
</dbReference>
<dbReference type="GO" id="GO:0005840">
    <property type="term" value="C:ribosome"/>
    <property type="evidence" value="ECO:0007669"/>
    <property type="project" value="UniProtKB-KW"/>
</dbReference>
<evidence type="ECO:0000259" key="8">
    <source>
        <dbReference type="Pfam" id="PF01281"/>
    </source>
</evidence>
<dbReference type="AlphaFoldDB" id="U5DT79"/>
<keyword evidence="4 7" id="KW-0689">Ribosomal protein</keyword>
<comment type="caution">
    <text evidence="10">The sequence shown here is derived from an EMBL/GenBank/DDBJ whole genome shotgun (WGS) entry which is preliminary data.</text>
</comment>